<dbReference type="Proteomes" id="UP000315783">
    <property type="component" value="Unassembled WGS sequence"/>
</dbReference>
<accession>A0A545URZ5</accession>
<dbReference type="OrthoDB" id="3594103at2759"/>
<proteinExistence type="predicted"/>
<organism evidence="1 2">
    <name type="scientific">Cordyceps javanica</name>
    <dbReference type="NCBI Taxonomy" id="43265"/>
    <lineage>
        <taxon>Eukaryota</taxon>
        <taxon>Fungi</taxon>
        <taxon>Dikarya</taxon>
        <taxon>Ascomycota</taxon>
        <taxon>Pezizomycotina</taxon>
        <taxon>Sordariomycetes</taxon>
        <taxon>Hypocreomycetidae</taxon>
        <taxon>Hypocreales</taxon>
        <taxon>Cordycipitaceae</taxon>
        <taxon>Cordyceps</taxon>
    </lineage>
</organism>
<evidence type="ECO:0000313" key="1">
    <source>
        <dbReference type="EMBL" id="TQV92249.1"/>
    </source>
</evidence>
<dbReference type="SUPFAM" id="SSF54695">
    <property type="entry name" value="POZ domain"/>
    <property type="match status" value="1"/>
</dbReference>
<dbReference type="InterPro" id="IPR011333">
    <property type="entry name" value="SKP1/BTB/POZ_sf"/>
</dbReference>
<dbReference type="EMBL" id="SPUK01000016">
    <property type="protein sequence ID" value="TQV92249.1"/>
    <property type="molecule type" value="Genomic_DNA"/>
</dbReference>
<keyword evidence="2" id="KW-1185">Reference proteome</keyword>
<protein>
    <recommendedName>
        <fullName evidence="3">BTB domain-containing protein</fullName>
    </recommendedName>
</protein>
<name>A0A545URZ5_9HYPO</name>
<dbReference type="AlphaFoldDB" id="A0A545URZ5"/>
<comment type="caution">
    <text evidence="1">The sequence shown here is derived from an EMBL/GenBank/DDBJ whole genome shotgun (WGS) entry which is preliminary data.</text>
</comment>
<evidence type="ECO:0000313" key="2">
    <source>
        <dbReference type="Proteomes" id="UP000315783"/>
    </source>
</evidence>
<dbReference type="Gene3D" id="3.30.710.10">
    <property type="entry name" value="Potassium Channel Kv1.1, Chain A"/>
    <property type="match status" value="1"/>
</dbReference>
<sequence length="180" mass="20617">MVSLMRKDEINSLSNWVMSDPVQLIVGPDSARYVIHEKLLNGLSGRMENEVLSAKSANGIKTLRWPEVDPDTAASVLEFAYLGDFDSPRFYKIGPDHMSDLQYSYPDFGGLVALERAWERFAVDPRYYDEEETVYEVDEFSDDPYALSTIGSVYRFANKYEIGRLEALCLNKLHRLMVKN</sequence>
<gene>
    <name evidence="1" type="ORF">IF1G_09321</name>
</gene>
<evidence type="ECO:0008006" key="3">
    <source>
        <dbReference type="Google" id="ProtNLM"/>
    </source>
</evidence>
<reference evidence="1 2" key="1">
    <citation type="journal article" date="2019" name="Appl. Microbiol. Biotechnol.">
        <title>Genome sequence of Isaria javanica and comparative genome analysis insights into family S53 peptidase evolution in fungal entomopathogens.</title>
        <authorList>
            <person name="Lin R."/>
            <person name="Zhang X."/>
            <person name="Xin B."/>
            <person name="Zou M."/>
            <person name="Gao Y."/>
            <person name="Qin F."/>
            <person name="Hu Q."/>
            <person name="Xie B."/>
            <person name="Cheng X."/>
        </authorList>
    </citation>
    <scope>NUCLEOTIDE SEQUENCE [LARGE SCALE GENOMIC DNA]</scope>
    <source>
        <strain evidence="1 2">IJ1G</strain>
    </source>
</reference>